<protein>
    <submittedName>
        <fullName evidence="1">LLM class F420-dependent oxidoreductase</fullName>
    </submittedName>
</protein>
<reference evidence="2" key="1">
    <citation type="submission" date="2017-06" db="EMBL/GenBank/DDBJ databases">
        <title>Complete Genome Sequence of Mycobacterium shigaense.</title>
        <authorList>
            <person name="Fukano H."/>
            <person name="Yoshida M."/>
            <person name="Kazumi Y."/>
            <person name="Ogura Y."/>
            <person name="Mitarai S."/>
            <person name="Hayashi T."/>
            <person name="Hoshino Y."/>
        </authorList>
    </citation>
    <scope>NUCLEOTIDE SEQUENCE [LARGE SCALE GENOMIC DNA]</scope>
    <source>
        <strain evidence="2">UN-152</strain>
    </source>
</reference>
<sequence>MLPGQLEELRAAAAPDVPVININMGELTAKAVAGYGDIGVDHALVELPTELRDPTLKRLDKLRAKFARSA</sequence>
<organism evidence="1 2">
    <name type="scientific">Mycobacterium shigaense</name>
    <dbReference type="NCBI Taxonomy" id="722731"/>
    <lineage>
        <taxon>Bacteria</taxon>
        <taxon>Bacillati</taxon>
        <taxon>Actinomycetota</taxon>
        <taxon>Actinomycetes</taxon>
        <taxon>Mycobacteriales</taxon>
        <taxon>Mycobacteriaceae</taxon>
        <taxon>Mycobacterium</taxon>
        <taxon>Mycobacterium simiae complex</taxon>
    </lineage>
</organism>
<proteinExistence type="predicted"/>
<dbReference type="EMBL" id="AP018164">
    <property type="protein sequence ID" value="BAX91586.1"/>
    <property type="molecule type" value="Genomic_DNA"/>
</dbReference>
<gene>
    <name evidence="1" type="ORF">MSG_01429</name>
</gene>
<name>A0A1Z4EF51_9MYCO</name>
<dbReference type="RefSeq" id="WP_096438271.1">
    <property type="nucleotide sequence ID" value="NZ_AP018164.1"/>
</dbReference>
<dbReference type="AlphaFoldDB" id="A0A1Z4EF51"/>
<evidence type="ECO:0000313" key="1">
    <source>
        <dbReference type="EMBL" id="BAX91586.1"/>
    </source>
</evidence>
<accession>A0A1Z4EF51</accession>
<dbReference type="Proteomes" id="UP000217736">
    <property type="component" value="Chromosome"/>
</dbReference>
<dbReference type="KEGG" id="mshg:MSG_01429"/>
<evidence type="ECO:0000313" key="2">
    <source>
        <dbReference type="Proteomes" id="UP000217736"/>
    </source>
</evidence>
<keyword evidence="2" id="KW-1185">Reference proteome</keyword>